<protein>
    <recommendedName>
        <fullName evidence="4">SPW repeat-containing protein</fullName>
    </recommendedName>
</protein>
<name>A0A7J0D5J6_STRMI</name>
<proteinExistence type="predicted"/>
<evidence type="ECO:0000313" key="3">
    <source>
        <dbReference type="Proteomes" id="UP000498740"/>
    </source>
</evidence>
<gene>
    <name evidence="2" type="ORF">Smic_78110</name>
</gene>
<reference evidence="2 3" key="1">
    <citation type="submission" date="2020-05" db="EMBL/GenBank/DDBJ databases">
        <title>Whole genome shotgun sequence of Streptomyces microflavus NBRC 13062.</title>
        <authorList>
            <person name="Komaki H."/>
            <person name="Tamura T."/>
        </authorList>
    </citation>
    <scope>NUCLEOTIDE SEQUENCE [LARGE SCALE GENOMIC DNA]</scope>
    <source>
        <strain evidence="2 3">NBRC 13062</strain>
    </source>
</reference>
<sequence length="59" mass="6190">MWGNILGCVLFGACLVWGTANPPVEGVWWWLGLIGVVSAFLSSGRGAYLAHQEKAAASA</sequence>
<organism evidence="2 3">
    <name type="scientific">Streptomyces microflavus</name>
    <name type="common">Streptomyces lipmanii</name>
    <dbReference type="NCBI Taxonomy" id="1919"/>
    <lineage>
        <taxon>Bacteria</taxon>
        <taxon>Bacillati</taxon>
        <taxon>Actinomycetota</taxon>
        <taxon>Actinomycetes</taxon>
        <taxon>Kitasatosporales</taxon>
        <taxon>Streptomycetaceae</taxon>
        <taxon>Streptomyces</taxon>
    </lineage>
</organism>
<accession>A0A7J0D5J6</accession>
<evidence type="ECO:0000313" key="2">
    <source>
        <dbReference type="EMBL" id="GFN09255.1"/>
    </source>
</evidence>
<evidence type="ECO:0008006" key="4">
    <source>
        <dbReference type="Google" id="ProtNLM"/>
    </source>
</evidence>
<comment type="caution">
    <text evidence="2">The sequence shown here is derived from an EMBL/GenBank/DDBJ whole genome shotgun (WGS) entry which is preliminary data.</text>
</comment>
<keyword evidence="1" id="KW-0812">Transmembrane</keyword>
<evidence type="ECO:0000256" key="1">
    <source>
        <dbReference type="SAM" id="Phobius"/>
    </source>
</evidence>
<keyword evidence="1" id="KW-1133">Transmembrane helix</keyword>
<dbReference type="EMBL" id="BLWD01000002">
    <property type="protein sequence ID" value="GFN09255.1"/>
    <property type="molecule type" value="Genomic_DNA"/>
</dbReference>
<dbReference type="AlphaFoldDB" id="A0A7J0D5J6"/>
<dbReference type="RefSeq" id="WP_032760768.1">
    <property type="nucleotide sequence ID" value="NZ_CP108588.1"/>
</dbReference>
<dbReference type="Proteomes" id="UP000498740">
    <property type="component" value="Unassembled WGS sequence"/>
</dbReference>
<keyword evidence="1" id="KW-0472">Membrane</keyword>
<feature type="transmembrane region" description="Helical" evidence="1">
    <location>
        <begin position="28"/>
        <end position="48"/>
    </location>
</feature>